<keyword evidence="1" id="KW-0749">Sporulation</keyword>
<dbReference type="Pfam" id="PF20438">
    <property type="entry name" value="SpoIVA_middle"/>
    <property type="match status" value="1"/>
</dbReference>
<comment type="subcellular location">
    <subcellularLocation>
        <location evidence="1">Cytoplasm</location>
    </subcellularLocation>
</comment>
<dbReference type="EC" id="3.6.1.-" evidence="1"/>
<feature type="domain" description="Stage IV sporulation protein A middle" evidence="3">
    <location>
        <begin position="238"/>
        <end position="415"/>
    </location>
</feature>
<keyword evidence="1" id="KW-0067">ATP-binding</keyword>
<dbReference type="InterPro" id="IPR046840">
    <property type="entry name" value="SpoIVA_C"/>
</dbReference>
<keyword evidence="1" id="KW-0547">Nucleotide-binding</keyword>
<dbReference type="Pfam" id="PF20439">
    <property type="entry name" value="SpoIVA_C"/>
    <property type="match status" value="1"/>
</dbReference>
<dbReference type="InterPro" id="IPR046842">
    <property type="entry name" value="SpoIVA_ATPase"/>
</dbReference>
<evidence type="ECO:0000256" key="1">
    <source>
        <dbReference type="PIRNR" id="PIRNR007466"/>
    </source>
</evidence>
<protein>
    <recommendedName>
        <fullName evidence="1">Stage IV sporulation protein A</fullName>
        <ecNumber evidence="1">3.6.1.-</ecNumber>
    </recommendedName>
    <alternativeName>
        <fullName evidence="1">Coat morphogenetic protein SpoIVA</fullName>
    </alternativeName>
</protein>
<organism evidence="5 6">
    <name type="scientific">Faecousia intestinalis</name>
    <dbReference type="NCBI Taxonomy" id="3133167"/>
    <lineage>
        <taxon>Bacteria</taxon>
        <taxon>Bacillati</taxon>
        <taxon>Bacillota</taxon>
        <taxon>Clostridia</taxon>
        <taxon>Eubacteriales</taxon>
        <taxon>Oscillospiraceae</taxon>
        <taxon>Faecousia</taxon>
    </lineage>
</organism>
<evidence type="ECO:0000313" key="5">
    <source>
        <dbReference type="EMBL" id="MEQ2509934.1"/>
    </source>
</evidence>
<evidence type="ECO:0000259" key="4">
    <source>
        <dbReference type="Pfam" id="PF20439"/>
    </source>
</evidence>
<dbReference type="PIRSF" id="PIRSF007466">
    <property type="entry name" value="SpoIVA"/>
    <property type="match status" value="1"/>
</dbReference>
<dbReference type="NCBIfam" id="TIGR02836">
    <property type="entry name" value="spore_IV_A"/>
    <property type="match status" value="1"/>
</dbReference>
<dbReference type="InterPro" id="IPR046841">
    <property type="entry name" value="SpoIVA_middle"/>
</dbReference>
<keyword evidence="1" id="KW-0378">Hydrolase</keyword>
<feature type="domain" description="Sporulation stage IV protein A C-terminal" evidence="4">
    <location>
        <begin position="416"/>
        <end position="490"/>
    </location>
</feature>
<dbReference type="InterPro" id="IPR027417">
    <property type="entry name" value="P-loop_NTPase"/>
</dbReference>
<sequence length="491" mass="54022">MMSNLYADIARRTGGDIYIGVVGPVRTGKSTLIKRIMEELVIPNIEDLYQRERARDELPQSGSGRTIMTAEPKFVPEEAVEITPDGTARLSVRLIDSVGYLVDGAIGATENGQPRMVTTPWADTELPMEEAAELGTRKVMEEHSTVGLVVTTDGSITDIPRADYREAEARAIRDMQATGKPFLVIVNSAAPNGGQAQALRRELEETYGVHAVTADCQSLHEAELGELLRALLYTFPMREVRVFLPAWVRALELEHPLKAALYSALRENAAGIACLADAEPALRRACELEQVCGCRIADVDLGSGTVTCELEFREGLFYQILSERTGFSVGNDGQLLRLLTELAAMKREYDKISAALDEVRATGYGIVMPAAEEMHLEAPEIVRKGGAYGVKLRASAPSIHMLRADIQTEISPMVGNEQQSEDLVQYLLGGYESDPEKLWESNIFGRSVFELVNEGLNTKLKRMPEDARYKLKDALTKIINEGANGLICLMF</sequence>
<comment type="function">
    <text evidence="1">ATPase. Has a role at an early stage in the morphogenesis of the spore coat.</text>
</comment>
<proteinExistence type="predicted"/>
<dbReference type="EMBL" id="JBBMFF010000085">
    <property type="protein sequence ID" value="MEQ2509934.1"/>
    <property type="molecule type" value="Genomic_DNA"/>
</dbReference>
<dbReference type="Proteomes" id="UP001491552">
    <property type="component" value="Unassembled WGS sequence"/>
</dbReference>
<dbReference type="SUPFAM" id="SSF52540">
    <property type="entry name" value="P-loop containing nucleoside triphosphate hydrolases"/>
    <property type="match status" value="1"/>
</dbReference>
<dbReference type="RefSeq" id="WP_349134643.1">
    <property type="nucleotide sequence ID" value="NZ_JBBMFF010000085.1"/>
</dbReference>
<name>A0ABV1G3L4_9FIRM</name>
<gene>
    <name evidence="5" type="primary">spoIVA</name>
    <name evidence="5" type="ORF">WMO66_01500</name>
</gene>
<comment type="caution">
    <text evidence="5">The sequence shown here is derived from an EMBL/GenBank/DDBJ whole genome shotgun (WGS) entry which is preliminary data.</text>
</comment>
<evidence type="ECO:0000259" key="2">
    <source>
        <dbReference type="Pfam" id="PF09547"/>
    </source>
</evidence>
<evidence type="ECO:0000313" key="6">
    <source>
        <dbReference type="Proteomes" id="UP001491552"/>
    </source>
</evidence>
<keyword evidence="6" id="KW-1185">Reference proteome</keyword>
<dbReference type="Gene3D" id="3.40.50.300">
    <property type="entry name" value="P-loop containing nucleotide triphosphate hydrolases"/>
    <property type="match status" value="1"/>
</dbReference>
<dbReference type="Pfam" id="PF09547">
    <property type="entry name" value="SpoIVA_ATPase"/>
    <property type="match status" value="1"/>
</dbReference>
<dbReference type="InterPro" id="IPR014201">
    <property type="entry name" value="Spore_IV_A"/>
</dbReference>
<feature type="domain" description="Stage IV sporulation protein A ATPase" evidence="2">
    <location>
        <begin position="3"/>
        <end position="236"/>
    </location>
</feature>
<accession>A0ABV1G3L4</accession>
<reference evidence="5 6" key="1">
    <citation type="submission" date="2024-03" db="EMBL/GenBank/DDBJ databases">
        <title>Human intestinal bacterial collection.</title>
        <authorList>
            <person name="Pauvert C."/>
            <person name="Hitch T.C.A."/>
            <person name="Clavel T."/>
        </authorList>
    </citation>
    <scope>NUCLEOTIDE SEQUENCE [LARGE SCALE GENOMIC DNA]</scope>
    <source>
        <strain evidence="5 6">CLA-AA-H192</strain>
    </source>
</reference>
<comment type="catalytic activity">
    <reaction evidence="1">
        <text>ATP + H2O = ADP + phosphate + H(+)</text>
        <dbReference type="Rhea" id="RHEA:13065"/>
        <dbReference type="ChEBI" id="CHEBI:15377"/>
        <dbReference type="ChEBI" id="CHEBI:15378"/>
        <dbReference type="ChEBI" id="CHEBI:30616"/>
        <dbReference type="ChEBI" id="CHEBI:43474"/>
        <dbReference type="ChEBI" id="CHEBI:456216"/>
    </reaction>
</comment>
<keyword evidence="1" id="KW-0963">Cytoplasm</keyword>
<evidence type="ECO:0000259" key="3">
    <source>
        <dbReference type="Pfam" id="PF20438"/>
    </source>
</evidence>